<sequence>MTAMGRMLPVVTLRDFSNSATWYAVSNGQDRPQAVIDMTIDRKLQESIVNVPPIGPIAAHPDVNEWFISEPHQIKCLLGHVVQFVFDGYIDDDRKADYHRALQNLIDLDSSVLAAVEPYVTQYCNETLDLYDDQDRPHVSIQQPSDVWKYVQFGTEVHISRRAHGDDEDGIYFSLECNCDWEPEHGLVLVLRDGLEVTKVGPYDGHLTNSDAYADPNLKNVIFKSFCA</sequence>
<protein>
    <recommendedName>
        <fullName evidence="1">DUF6985 domain-containing protein</fullName>
    </recommendedName>
</protein>
<accession>A0ABX0P6H3</accession>
<evidence type="ECO:0000259" key="1">
    <source>
        <dbReference type="Pfam" id="PF22481"/>
    </source>
</evidence>
<dbReference type="InterPro" id="IPR054254">
    <property type="entry name" value="DUF6985"/>
</dbReference>
<proteinExistence type="predicted"/>
<organism evidence="2 3">
    <name type="scientific">Telluria antibiotica</name>
    <dbReference type="NCBI Taxonomy" id="2717319"/>
    <lineage>
        <taxon>Bacteria</taxon>
        <taxon>Pseudomonadati</taxon>
        <taxon>Pseudomonadota</taxon>
        <taxon>Betaproteobacteria</taxon>
        <taxon>Burkholderiales</taxon>
        <taxon>Oxalobacteraceae</taxon>
        <taxon>Telluria group</taxon>
        <taxon>Telluria</taxon>
    </lineage>
</organism>
<comment type="caution">
    <text evidence="2">The sequence shown here is derived from an EMBL/GenBank/DDBJ whole genome shotgun (WGS) entry which is preliminary data.</text>
</comment>
<name>A0ABX0P6H3_9BURK</name>
<dbReference type="EMBL" id="JAAQOM010000002">
    <property type="protein sequence ID" value="NIA52838.1"/>
    <property type="molecule type" value="Genomic_DNA"/>
</dbReference>
<gene>
    <name evidence="2" type="ORF">HAV22_04120</name>
</gene>
<evidence type="ECO:0000313" key="2">
    <source>
        <dbReference type="EMBL" id="NIA52838.1"/>
    </source>
</evidence>
<feature type="domain" description="DUF6985" evidence="1">
    <location>
        <begin position="62"/>
        <end position="207"/>
    </location>
</feature>
<keyword evidence="3" id="KW-1185">Reference proteome</keyword>
<evidence type="ECO:0000313" key="3">
    <source>
        <dbReference type="Proteomes" id="UP000716322"/>
    </source>
</evidence>
<dbReference type="Proteomes" id="UP000716322">
    <property type="component" value="Unassembled WGS sequence"/>
</dbReference>
<dbReference type="Pfam" id="PF22481">
    <property type="entry name" value="DUF6985"/>
    <property type="match status" value="1"/>
</dbReference>
<reference evidence="2 3" key="1">
    <citation type="submission" date="2020-03" db="EMBL/GenBank/DDBJ databases">
        <title>Genome sequence of strain Massilia sp. TW-1.</title>
        <authorList>
            <person name="Chaudhary D.K."/>
        </authorList>
    </citation>
    <scope>NUCLEOTIDE SEQUENCE [LARGE SCALE GENOMIC DNA]</scope>
    <source>
        <strain evidence="2 3">TW-1</strain>
    </source>
</reference>